<dbReference type="EMBL" id="JAVDSW010000003">
    <property type="protein sequence ID" value="MDR6703532.1"/>
    <property type="molecule type" value="Genomic_DNA"/>
</dbReference>
<evidence type="ECO:0000313" key="2">
    <source>
        <dbReference type="EMBL" id="MDR6703532.1"/>
    </source>
</evidence>
<evidence type="ECO:0000313" key="3">
    <source>
        <dbReference type="Proteomes" id="UP001265315"/>
    </source>
</evidence>
<reference evidence="2" key="1">
    <citation type="submission" date="2023-07" db="EMBL/GenBank/DDBJ databases">
        <title>Sorghum-associated microbial communities from plants grown in Nebraska, USA.</title>
        <authorList>
            <person name="Schachtman D."/>
        </authorList>
    </citation>
    <scope>NUCLEOTIDE SEQUENCE</scope>
    <source>
        <strain evidence="2">1457</strain>
    </source>
</reference>
<protein>
    <submittedName>
        <fullName evidence="2">Uncharacterized protein</fullName>
    </submittedName>
</protein>
<comment type="caution">
    <text evidence="2">The sequence shown here is derived from an EMBL/GenBank/DDBJ whole genome shotgun (WGS) entry which is preliminary data.</text>
</comment>
<proteinExistence type="predicted"/>
<dbReference type="Proteomes" id="UP001265315">
    <property type="component" value="Unassembled WGS sequence"/>
</dbReference>
<keyword evidence="1" id="KW-0472">Membrane</keyword>
<keyword evidence="1" id="KW-0812">Transmembrane</keyword>
<accession>A0AAW8LWR7</accession>
<dbReference type="AlphaFoldDB" id="A0AAW8LWR7"/>
<organism evidence="2 3">
    <name type="scientific">Agrobacterium tumefaciens</name>
    <dbReference type="NCBI Taxonomy" id="358"/>
    <lineage>
        <taxon>Bacteria</taxon>
        <taxon>Pseudomonadati</taxon>
        <taxon>Pseudomonadota</taxon>
        <taxon>Alphaproteobacteria</taxon>
        <taxon>Hyphomicrobiales</taxon>
        <taxon>Rhizobiaceae</taxon>
        <taxon>Rhizobium/Agrobacterium group</taxon>
        <taxon>Agrobacterium</taxon>
        <taxon>Agrobacterium tumefaciens complex</taxon>
    </lineage>
</organism>
<evidence type="ECO:0000256" key="1">
    <source>
        <dbReference type="SAM" id="Phobius"/>
    </source>
</evidence>
<keyword evidence="1" id="KW-1133">Transmembrane helix</keyword>
<gene>
    <name evidence="2" type="ORF">J2W61_003404</name>
</gene>
<sequence length="36" mass="3806">MSSIFHQPTKHDLATVAGYVLSAASLALIVYILFGA</sequence>
<feature type="transmembrane region" description="Helical" evidence="1">
    <location>
        <begin position="12"/>
        <end position="34"/>
    </location>
</feature>
<name>A0AAW8LWR7_AGRTU</name>